<comment type="caution">
    <text evidence="17">The sequence shown here is derived from an EMBL/GenBank/DDBJ whole genome shotgun (WGS) entry which is preliminary data.</text>
</comment>
<dbReference type="Pfam" id="PF14815">
    <property type="entry name" value="NUDIX_4"/>
    <property type="match status" value="1"/>
</dbReference>
<dbReference type="Pfam" id="PF00730">
    <property type="entry name" value="HhH-GPD"/>
    <property type="match status" value="1"/>
</dbReference>
<dbReference type="PANTHER" id="PTHR42944:SF1">
    <property type="entry name" value="ADENINE DNA GLYCOSYLASE"/>
    <property type="match status" value="1"/>
</dbReference>
<keyword evidence="13 14" id="KW-0326">Glycosidase</keyword>
<evidence type="ECO:0000256" key="13">
    <source>
        <dbReference type="ARBA" id="ARBA00023295"/>
    </source>
</evidence>
<keyword evidence="10 14" id="KW-0408">Iron</keyword>
<dbReference type="InterPro" id="IPR023170">
    <property type="entry name" value="HhH_base_excis_C"/>
</dbReference>
<dbReference type="GO" id="GO:0006298">
    <property type="term" value="P:mismatch repair"/>
    <property type="evidence" value="ECO:0007669"/>
    <property type="project" value="TreeGrafter"/>
</dbReference>
<keyword evidence="11" id="KW-0411">Iron-sulfur</keyword>
<comment type="function">
    <text evidence="2">Adenine glycosylase active on G-A mispairs. MutY also corrects error-prone DNA synthesis past GO lesions which are due to the oxidatively damaged form of guanine: 7,8-dihydro-8-oxoguanine (8-oxo-dGTP).</text>
</comment>
<evidence type="ECO:0000256" key="6">
    <source>
        <dbReference type="ARBA" id="ARBA00022485"/>
    </source>
</evidence>
<dbReference type="InterPro" id="IPR004036">
    <property type="entry name" value="Endonuclease-III-like_CS2"/>
</dbReference>
<dbReference type="AlphaFoldDB" id="A0A5C5Y883"/>
<dbReference type="GO" id="GO:0046872">
    <property type="term" value="F:metal ion binding"/>
    <property type="evidence" value="ECO:0007669"/>
    <property type="project" value="UniProtKB-UniRule"/>
</dbReference>
<feature type="region of interest" description="Disordered" evidence="15">
    <location>
        <begin position="1"/>
        <end position="43"/>
    </location>
</feature>
<dbReference type="PROSITE" id="PS01155">
    <property type="entry name" value="ENDONUCLEASE_III_2"/>
    <property type="match status" value="1"/>
</dbReference>
<evidence type="ECO:0000256" key="4">
    <source>
        <dbReference type="ARBA" id="ARBA00012045"/>
    </source>
</evidence>
<dbReference type="GO" id="GO:0006284">
    <property type="term" value="P:base-excision repair"/>
    <property type="evidence" value="ECO:0007669"/>
    <property type="project" value="UniProtKB-UniRule"/>
</dbReference>
<comment type="catalytic activity">
    <reaction evidence="1 14">
        <text>Hydrolyzes free adenine bases from 7,8-dihydro-8-oxoguanine:adenine mismatched double-stranded DNA, leaving an apurinic site.</text>
        <dbReference type="EC" id="3.2.2.31"/>
    </reaction>
</comment>
<dbReference type="Proteomes" id="UP000317238">
    <property type="component" value="Unassembled WGS sequence"/>
</dbReference>
<protein>
    <recommendedName>
        <fullName evidence="5 14">Adenine DNA glycosylase</fullName>
        <ecNumber evidence="4 14">3.2.2.31</ecNumber>
    </recommendedName>
</protein>
<dbReference type="InterPro" id="IPR044298">
    <property type="entry name" value="MIG/MutY"/>
</dbReference>
<dbReference type="GO" id="GO:0000701">
    <property type="term" value="F:purine-specific mismatch base pair DNA N-glycosylase activity"/>
    <property type="evidence" value="ECO:0007669"/>
    <property type="project" value="UniProtKB-EC"/>
</dbReference>
<dbReference type="InterPro" id="IPR005760">
    <property type="entry name" value="A/G_AdeGlyc_MutY"/>
</dbReference>
<evidence type="ECO:0000256" key="12">
    <source>
        <dbReference type="ARBA" id="ARBA00023204"/>
    </source>
</evidence>
<dbReference type="InterPro" id="IPR011257">
    <property type="entry name" value="DNA_glycosylase"/>
</dbReference>
<evidence type="ECO:0000313" key="18">
    <source>
        <dbReference type="Proteomes" id="UP000317238"/>
    </source>
</evidence>
<evidence type="ECO:0000256" key="3">
    <source>
        <dbReference type="ARBA" id="ARBA00008343"/>
    </source>
</evidence>
<evidence type="ECO:0000256" key="5">
    <source>
        <dbReference type="ARBA" id="ARBA00022023"/>
    </source>
</evidence>
<evidence type="ECO:0000256" key="8">
    <source>
        <dbReference type="ARBA" id="ARBA00022763"/>
    </source>
</evidence>
<evidence type="ECO:0000256" key="1">
    <source>
        <dbReference type="ARBA" id="ARBA00000843"/>
    </source>
</evidence>
<dbReference type="SUPFAM" id="SSF55811">
    <property type="entry name" value="Nudix"/>
    <property type="match status" value="1"/>
</dbReference>
<keyword evidence="8 14" id="KW-0227">DNA damage</keyword>
<keyword evidence="12" id="KW-0234">DNA repair</keyword>
<dbReference type="EMBL" id="SJPL01000001">
    <property type="protein sequence ID" value="TWT69552.1"/>
    <property type="molecule type" value="Genomic_DNA"/>
</dbReference>
<dbReference type="Gene3D" id="1.10.340.30">
    <property type="entry name" value="Hypothetical protein, domain 2"/>
    <property type="match status" value="1"/>
</dbReference>
<evidence type="ECO:0000259" key="16">
    <source>
        <dbReference type="SMART" id="SM00478"/>
    </source>
</evidence>
<evidence type="ECO:0000256" key="7">
    <source>
        <dbReference type="ARBA" id="ARBA00022723"/>
    </source>
</evidence>
<dbReference type="CDD" id="cd03431">
    <property type="entry name" value="NUDIX_DNA_Glycosylase_C-MutY"/>
    <property type="match status" value="1"/>
</dbReference>
<dbReference type="InterPro" id="IPR000445">
    <property type="entry name" value="HhH_motif"/>
</dbReference>
<dbReference type="GO" id="GO:0051539">
    <property type="term" value="F:4 iron, 4 sulfur cluster binding"/>
    <property type="evidence" value="ECO:0007669"/>
    <property type="project" value="UniProtKB-UniRule"/>
</dbReference>
<feature type="compositionally biased region" description="Basic and acidic residues" evidence="15">
    <location>
        <begin position="11"/>
        <end position="27"/>
    </location>
</feature>
<dbReference type="SMART" id="SM00478">
    <property type="entry name" value="ENDO3c"/>
    <property type="match status" value="1"/>
</dbReference>
<dbReference type="InterPro" id="IPR003651">
    <property type="entry name" value="Endonuclease3_FeS-loop_motif"/>
</dbReference>
<dbReference type="NCBIfam" id="TIGR01084">
    <property type="entry name" value="mutY"/>
    <property type="match status" value="1"/>
</dbReference>
<keyword evidence="6" id="KW-0004">4Fe-4S</keyword>
<accession>A0A5C5Y883</accession>
<dbReference type="SMART" id="SM00525">
    <property type="entry name" value="FES"/>
    <property type="match status" value="1"/>
</dbReference>
<dbReference type="InterPro" id="IPR015797">
    <property type="entry name" value="NUDIX_hydrolase-like_dom_sf"/>
</dbReference>
<comment type="similarity">
    <text evidence="3 14">Belongs to the Nth/MutY family.</text>
</comment>
<dbReference type="InterPro" id="IPR003265">
    <property type="entry name" value="HhH-GPD_domain"/>
</dbReference>
<keyword evidence="18" id="KW-1185">Reference proteome</keyword>
<evidence type="ECO:0000256" key="2">
    <source>
        <dbReference type="ARBA" id="ARBA00002933"/>
    </source>
</evidence>
<feature type="compositionally biased region" description="Polar residues" evidence="15">
    <location>
        <begin position="1"/>
        <end position="10"/>
    </location>
</feature>
<dbReference type="RefSeq" id="WP_197203504.1">
    <property type="nucleotide sequence ID" value="NZ_SJPL01000001.1"/>
</dbReference>
<reference evidence="17 18" key="1">
    <citation type="submission" date="2019-02" db="EMBL/GenBank/DDBJ databases">
        <title>Deep-cultivation of Planctomycetes and their phenomic and genomic characterization uncovers novel biology.</title>
        <authorList>
            <person name="Wiegand S."/>
            <person name="Jogler M."/>
            <person name="Boedeker C."/>
            <person name="Pinto D."/>
            <person name="Vollmers J."/>
            <person name="Rivas-Marin E."/>
            <person name="Kohn T."/>
            <person name="Peeters S.H."/>
            <person name="Heuer A."/>
            <person name="Rast P."/>
            <person name="Oberbeckmann S."/>
            <person name="Bunk B."/>
            <person name="Jeske O."/>
            <person name="Meyerdierks A."/>
            <person name="Storesund J.E."/>
            <person name="Kallscheuer N."/>
            <person name="Luecker S."/>
            <person name="Lage O.M."/>
            <person name="Pohl T."/>
            <person name="Merkel B.J."/>
            <person name="Hornburger P."/>
            <person name="Mueller R.-W."/>
            <person name="Bruemmer F."/>
            <person name="Labrenz M."/>
            <person name="Spormann A.M."/>
            <person name="Op Den Camp H."/>
            <person name="Overmann J."/>
            <person name="Amann R."/>
            <person name="Jetten M.S.M."/>
            <person name="Mascher T."/>
            <person name="Medema M.H."/>
            <person name="Devos D.P."/>
            <person name="Kaster A.-K."/>
            <person name="Ovreas L."/>
            <person name="Rohde M."/>
            <person name="Galperin M.Y."/>
            <person name="Jogler C."/>
        </authorList>
    </citation>
    <scope>NUCLEOTIDE SEQUENCE [LARGE SCALE GENOMIC DNA]</scope>
    <source>
        <strain evidence="17 18">Pan14r</strain>
    </source>
</reference>
<dbReference type="Gene3D" id="3.90.79.10">
    <property type="entry name" value="Nucleoside Triphosphate Pyrophosphohydrolase"/>
    <property type="match status" value="1"/>
</dbReference>
<dbReference type="InterPro" id="IPR029119">
    <property type="entry name" value="MutY_C"/>
</dbReference>
<feature type="domain" description="HhH-GPD" evidence="16">
    <location>
        <begin position="88"/>
        <end position="245"/>
    </location>
</feature>
<dbReference type="GO" id="GO:0034039">
    <property type="term" value="F:8-oxo-7,8-dihydroguanine DNA N-glycosylase activity"/>
    <property type="evidence" value="ECO:0007669"/>
    <property type="project" value="TreeGrafter"/>
</dbReference>
<dbReference type="FunFam" id="1.10.340.30:FF:000002">
    <property type="entry name" value="Adenine DNA glycosylase"/>
    <property type="match status" value="1"/>
</dbReference>
<evidence type="ECO:0000256" key="15">
    <source>
        <dbReference type="SAM" id="MobiDB-lite"/>
    </source>
</evidence>
<dbReference type="Gene3D" id="1.10.1670.10">
    <property type="entry name" value="Helix-hairpin-Helix base-excision DNA repair enzymes (C-terminal)"/>
    <property type="match status" value="1"/>
</dbReference>
<evidence type="ECO:0000256" key="14">
    <source>
        <dbReference type="RuleBase" id="RU365096"/>
    </source>
</evidence>
<organism evidence="17 18">
    <name type="scientific">Crateriforma conspicua</name>
    <dbReference type="NCBI Taxonomy" id="2527996"/>
    <lineage>
        <taxon>Bacteria</taxon>
        <taxon>Pseudomonadati</taxon>
        <taxon>Planctomycetota</taxon>
        <taxon>Planctomycetia</taxon>
        <taxon>Planctomycetales</taxon>
        <taxon>Planctomycetaceae</taxon>
        <taxon>Crateriforma</taxon>
    </lineage>
</organism>
<evidence type="ECO:0000256" key="9">
    <source>
        <dbReference type="ARBA" id="ARBA00022801"/>
    </source>
</evidence>
<comment type="cofactor">
    <cofactor evidence="14">
        <name>[4Fe-4S] cluster</name>
        <dbReference type="ChEBI" id="CHEBI:49883"/>
    </cofactor>
    <text evidence="14">Binds 1 [4Fe-4S] cluster.</text>
</comment>
<dbReference type="CDD" id="cd00056">
    <property type="entry name" value="ENDO3c"/>
    <property type="match status" value="1"/>
</dbReference>
<sequence>MTDHSSGSKSQKPENRAATKGSDEGTRRTSKGKKRSADAATPLDPQWTDAAWRSRCRKRLLDWFADNARSLPWRRDPKPYHVWVSEIMCQQTQVATVLPYFERFLRSYPTIADLAQADEGELMRQWEGLGYYRRARGLHAAAKKIVAEHDGVFPETFDEVLALPGIGRYTAGAILSIACGQRHPILEGNTQRVFSRWVALEGSPSETPNQKALWQIAEAMLPPSDRPPGRDSGAFNQAAMELGALVCKPRDPECEVCPVSSMCAAKRLGMQSQIPGKVKKIQYEDKTEFALILSDGAGRYLMRPIPKGGRWAGLWDFPRPVESSIDTGESATRWLADQLGCSMALGSELATIRHAVTKYRIRLSVHRVRSNEATLPRPPSPWTWLSVGEMSQKPLSVTGRKIAKMLDAEE</sequence>
<dbReference type="Pfam" id="PF00633">
    <property type="entry name" value="HHH"/>
    <property type="match status" value="1"/>
</dbReference>
<dbReference type="GO" id="GO:0035485">
    <property type="term" value="F:adenine/guanine mispair binding"/>
    <property type="evidence" value="ECO:0007669"/>
    <property type="project" value="TreeGrafter"/>
</dbReference>
<evidence type="ECO:0000256" key="10">
    <source>
        <dbReference type="ARBA" id="ARBA00023004"/>
    </source>
</evidence>
<dbReference type="GO" id="GO:0032357">
    <property type="term" value="F:oxidized purine DNA binding"/>
    <property type="evidence" value="ECO:0007669"/>
    <property type="project" value="TreeGrafter"/>
</dbReference>
<proteinExistence type="inferred from homology"/>
<dbReference type="PANTHER" id="PTHR42944">
    <property type="entry name" value="ADENINE DNA GLYCOSYLASE"/>
    <property type="match status" value="1"/>
</dbReference>
<gene>
    <name evidence="17" type="primary">mutY</name>
    <name evidence="17" type="ORF">Pan14r_18400</name>
</gene>
<keyword evidence="7" id="KW-0479">Metal-binding</keyword>
<evidence type="ECO:0000256" key="11">
    <source>
        <dbReference type="ARBA" id="ARBA00023014"/>
    </source>
</evidence>
<keyword evidence="9 17" id="KW-0378">Hydrolase</keyword>
<dbReference type="SUPFAM" id="SSF48150">
    <property type="entry name" value="DNA-glycosylase"/>
    <property type="match status" value="1"/>
</dbReference>
<name>A0A5C5Y883_9PLAN</name>
<evidence type="ECO:0000313" key="17">
    <source>
        <dbReference type="EMBL" id="TWT69552.1"/>
    </source>
</evidence>
<dbReference type="EC" id="3.2.2.31" evidence="4 14"/>